<keyword evidence="5" id="KW-1185">Reference proteome</keyword>
<dbReference type="InterPro" id="IPR001670">
    <property type="entry name" value="ADH_Fe/GldA"/>
</dbReference>
<evidence type="ECO:0000313" key="5">
    <source>
        <dbReference type="Proteomes" id="UP000799537"/>
    </source>
</evidence>
<evidence type="ECO:0000259" key="2">
    <source>
        <dbReference type="Pfam" id="PF00465"/>
    </source>
</evidence>
<dbReference type="GO" id="GO:0004022">
    <property type="term" value="F:alcohol dehydrogenase (NAD+) activity"/>
    <property type="evidence" value="ECO:0007669"/>
    <property type="project" value="TreeGrafter"/>
</dbReference>
<evidence type="ECO:0000259" key="3">
    <source>
        <dbReference type="Pfam" id="PF25137"/>
    </source>
</evidence>
<evidence type="ECO:0000313" key="4">
    <source>
        <dbReference type="EMBL" id="KAF2166488.1"/>
    </source>
</evidence>
<dbReference type="Pfam" id="PF00465">
    <property type="entry name" value="Fe-ADH"/>
    <property type="match status" value="1"/>
</dbReference>
<dbReference type="GeneID" id="54570250"/>
<evidence type="ECO:0000256" key="1">
    <source>
        <dbReference type="ARBA" id="ARBA00023002"/>
    </source>
</evidence>
<organism evidence="4 5">
    <name type="scientific">Zasmidium cellare ATCC 36951</name>
    <dbReference type="NCBI Taxonomy" id="1080233"/>
    <lineage>
        <taxon>Eukaryota</taxon>
        <taxon>Fungi</taxon>
        <taxon>Dikarya</taxon>
        <taxon>Ascomycota</taxon>
        <taxon>Pezizomycotina</taxon>
        <taxon>Dothideomycetes</taxon>
        <taxon>Dothideomycetidae</taxon>
        <taxon>Mycosphaerellales</taxon>
        <taxon>Mycosphaerellaceae</taxon>
        <taxon>Zasmidium</taxon>
    </lineage>
</organism>
<proteinExistence type="predicted"/>
<dbReference type="EMBL" id="ML993596">
    <property type="protein sequence ID" value="KAF2166488.1"/>
    <property type="molecule type" value="Genomic_DNA"/>
</dbReference>
<sequence>MTALPGETYRLAFPTLPDIENPPWVSYGRSHHEACAHHVKNTYNAKRAYIIASGSLSRNTDEVEKLKIALGDRLAGVYPGFKPHTPWDEVLEASKDAKEKGADCMITIGGGSLVDGAKAMLLFMANNTTTIPEIYDMHKIAPAALNKMGTLAKDIDIVSPTMPLICIPTTLSGGEYSCYGGGTHPETHHKLVLGHPFMGPRLIINDPKLSITAPEWVWLSTGVRAIDHCVESYCRMFKEDDTDADEATLEAFKKIVPNLLITKKDWTNEEARLNTMLGVNLVLIILRKAIMPGASHGIGHQLGPLGVGHGQTSCILLPSVMKYNAKVNGAKQEKLKAFMWNEPAVAKVLESRGLWKESSDAGDALDAIFRELGMPRTLKEVNVGRDKFDALAVNSLTDPCCHVNPIPMERKEQVLEILEMCAG</sequence>
<accession>A0A6A6CJW0</accession>
<dbReference type="GO" id="GO:0046872">
    <property type="term" value="F:metal ion binding"/>
    <property type="evidence" value="ECO:0007669"/>
    <property type="project" value="InterPro"/>
</dbReference>
<dbReference type="GO" id="GO:0005739">
    <property type="term" value="C:mitochondrion"/>
    <property type="evidence" value="ECO:0007669"/>
    <property type="project" value="TreeGrafter"/>
</dbReference>
<protein>
    <submittedName>
        <fullName evidence="4">Uncharacterized protein</fullName>
    </submittedName>
</protein>
<dbReference type="Pfam" id="PF25137">
    <property type="entry name" value="ADH_Fe_C"/>
    <property type="match status" value="1"/>
</dbReference>
<feature type="domain" description="Alcohol dehydrogenase iron-type/glycerol dehydrogenase GldA" evidence="2">
    <location>
        <begin position="23"/>
        <end position="207"/>
    </location>
</feature>
<dbReference type="InterPro" id="IPR056798">
    <property type="entry name" value="ADH_Fe_C"/>
</dbReference>
<dbReference type="Gene3D" id="1.20.1090.10">
    <property type="entry name" value="Dehydroquinate synthase-like - alpha domain"/>
    <property type="match status" value="1"/>
</dbReference>
<reference evidence="4" key="1">
    <citation type="journal article" date="2020" name="Stud. Mycol.">
        <title>101 Dothideomycetes genomes: a test case for predicting lifestyles and emergence of pathogens.</title>
        <authorList>
            <person name="Haridas S."/>
            <person name="Albert R."/>
            <person name="Binder M."/>
            <person name="Bloem J."/>
            <person name="Labutti K."/>
            <person name="Salamov A."/>
            <person name="Andreopoulos B."/>
            <person name="Baker S."/>
            <person name="Barry K."/>
            <person name="Bills G."/>
            <person name="Bluhm B."/>
            <person name="Cannon C."/>
            <person name="Castanera R."/>
            <person name="Culley D."/>
            <person name="Daum C."/>
            <person name="Ezra D."/>
            <person name="Gonzalez J."/>
            <person name="Henrissat B."/>
            <person name="Kuo A."/>
            <person name="Liang C."/>
            <person name="Lipzen A."/>
            <person name="Lutzoni F."/>
            <person name="Magnuson J."/>
            <person name="Mondo S."/>
            <person name="Nolan M."/>
            <person name="Ohm R."/>
            <person name="Pangilinan J."/>
            <person name="Park H.-J."/>
            <person name="Ramirez L."/>
            <person name="Alfaro M."/>
            <person name="Sun H."/>
            <person name="Tritt A."/>
            <person name="Yoshinaga Y."/>
            <person name="Zwiers L.-H."/>
            <person name="Turgeon B."/>
            <person name="Goodwin S."/>
            <person name="Spatafora J."/>
            <person name="Crous P."/>
            <person name="Grigoriev I."/>
        </authorList>
    </citation>
    <scope>NUCLEOTIDE SEQUENCE</scope>
    <source>
        <strain evidence="4">ATCC 36951</strain>
    </source>
</reference>
<dbReference type="AlphaFoldDB" id="A0A6A6CJW0"/>
<feature type="domain" description="Fe-containing alcohol dehydrogenase-like C-terminal" evidence="3">
    <location>
        <begin position="220"/>
        <end position="419"/>
    </location>
</feature>
<dbReference type="CDD" id="cd08192">
    <property type="entry name" value="MAR-like"/>
    <property type="match status" value="1"/>
</dbReference>
<dbReference type="Proteomes" id="UP000799537">
    <property type="component" value="Unassembled WGS sequence"/>
</dbReference>
<name>A0A6A6CJW0_ZASCE</name>
<dbReference type="InterPro" id="IPR039697">
    <property type="entry name" value="Alcohol_dehydrogenase_Fe"/>
</dbReference>
<dbReference type="RefSeq" id="XP_033667377.1">
    <property type="nucleotide sequence ID" value="XM_033816978.1"/>
</dbReference>
<keyword evidence="1" id="KW-0560">Oxidoreductase</keyword>
<gene>
    <name evidence="4" type="ORF">M409DRAFT_66535</name>
</gene>
<dbReference type="Gene3D" id="3.40.50.1970">
    <property type="match status" value="1"/>
</dbReference>
<dbReference type="PANTHER" id="PTHR11496:SF107">
    <property type="entry name" value="ALCOHOL DEHYDROGENASE, PUTATIVE (AFU_ORTHOLOGUE AFUA_1G06800)-RELATED"/>
    <property type="match status" value="1"/>
</dbReference>
<dbReference type="SUPFAM" id="SSF56796">
    <property type="entry name" value="Dehydroquinate synthase-like"/>
    <property type="match status" value="1"/>
</dbReference>
<dbReference type="OrthoDB" id="339764at2759"/>
<dbReference type="PANTHER" id="PTHR11496">
    <property type="entry name" value="ALCOHOL DEHYDROGENASE"/>
    <property type="match status" value="1"/>
</dbReference>